<dbReference type="NCBIfam" id="NF040713">
    <property type="entry name" value="ZapE"/>
    <property type="match status" value="1"/>
</dbReference>
<keyword evidence="18 26" id="KW-0472">Membrane</keyword>
<evidence type="ECO:0000256" key="18">
    <source>
        <dbReference type="ARBA" id="ARBA00023136"/>
    </source>
</evidence>
<evidence type="ECO:0000256" key="8">
    <source>
        <dbReference type="ARBA" id="ARBA00022574"/>
    </source>
</evidence>
<dbReference type="Gene3D" id="2.130.10.10">
    <property type="entry name" value="YVTN repeat-like/Quinoprotein amine dehydrogenase"/>
    <property type="match status" value="1"/>
</dbReference>
<feature type="transmembrane region" description="Helical" evidence="26">
    <location>
        <begin position="731"/>
        <end position="753"/>
    </location>
</feature>
<dbReference type="FunFam" id="1.10.510.10:FF:000016">
    <property type="entry name" value="Somatic embryogenesis receptor-like kinase 1"/>
    <property type="match status" value="1"/>
</dbReference>
<comment type="similarity">
    <text evidence="21">Belongs to the WD repeat PROPPIN family.</text>
</comment>
<dbReference type="InterPro" id="IPR048720">
    <property type="entry name" value="PROPPIN"/>
</dbReference>
<evidence type="ECO:0000256" key="1">
    <source>
        <dbReference type="ARBA" id="ARBA00004479"/>
    </source>
</evidence>
<dbReference type="InterPro" id="IPR015943">
    <property type="entry name" value="WD40/YVTN_repeat-like_dom_sf"/>
</dbReference>
<dbReference type="Pfam" id="PF13855">
    <property type="entry name" value="LRR_8"/>
    <property type="match status" value="1"/>
</dbReference>
<evidence type="ECO:0000256" key="9">
    <source>
        <dbReference type="ARBA" id="ARBA00022614"/>
    </source>
</evidence>
<comment type="catalytic activity">
    <reaction evidence="22">
        <text>L-threonyl-[protein] + ATP = O-phospho-L-threonyl-[protein] + ADP + H(+)</text>
        <dbReference type="Rhea" id="RHEA:46608"/>
        <dbReference type="Rhea" id="RHEA-COMP:11060"/>
        <dbReference type="Rhea" id="RHEA-COMP:11605"/>
        <dbReference type="ChEBI" id="CHEBI:15378"/>
        <dbReference type="ChEBI" id="CHEBI:30013"/>
        <dbReference type="ChEBI" id="CHEBI:30616"/>
        <dbReference type="ChEBI" id="CHEBI:61977"/>
        <dbReference type="ChEBI" id="CHEBI:456216"/>
        <dbReference type="EC" id="2.7.11.1"/>
    </reaction>
</comment>
<dbReference type="Gene3D" id="3.30.200.20">
    <property type="entry name" value="Phosphorylase Kinase, domain 1"/>
    <property type="match status" value="1"/>
</dbReference>
<dbReference type="InterPro" id="IPR005654">
    <property type="entry name" value="ATPase_AFG1-like"/>
</dbReference>
<evidence type="ECO:0000256" key="21">
    <source>
        <dbReference type="ARBA" id="ARBA00025740"/>
    </source>
</evidence>
<dbReference type="InterPro" id="IPR036322">
    <property type="entry name" value="WD40_repeat_dom_sf"/>
</dbReference>
<evidence type="ECO:0000256" key="6">
    <source>
        <dbReference type="ARBA" id="ARBA00012513"/>
    </source>
</evidence>
<keyword evidence="7" id="KW-0723">Serine/threonine-protein kinase</keyword>
<keyword evidence="17 26" id="KW-1133">Transmembrane helix</keyword>
<dbReference type="Pfam" id="PF07714">
    <property type="entry name" value="PK_Tyr_Ser-Thr"/>
    <property type="match status" value="1"/>
</dbReference>
<dbReference type="SMART" id="SM00220">
    <property type="entry name" value="S_TKc"/>
    <property type="match status" value="1"/>
</dbReference>
<evidence type="ECO:0000256" key="13">
    <source>
        <dbReference type="ARBA" id="ARBA00022737"/>
    </source>
</evidence>
<dbReference type="PANTHER" id="PTHR47988">
    <property type="entry name" value="SOMATIC EMBRYOGENESIS RECEPTOR KINASE 1"/>
    <property type="match status" value="1"/>
</dbReference>
<dbReference type="EMBL" id="SDMP01000001">
    <property type="protein sequence ID" value="RYR76902.1"/>
    <property type="molecule type" value="Genomic_DNA"/>
</dbReference>
<dbReference type="InterPro" id="IPR017441">
    <property type="entry name" value="Protein_kinase_ATP_BS"/>
</dbReference>
<keyword evidence="16 24" id="KW-0067">ATP-binding</keyword>
<name>A0A445ENG4_ARAHY</name>
<feature type="region of interest" description="Disordered" evidence="25">
    <location>
        <begin position="591"/>
        <end position="640"/>
    </location>
</feature>
<dbReference type="Pfam" id="PF08263">
    <property type="entry name" value="LRRNT_2"/>
    <property type="match status" value="1"/>
</dbReference>
<evidence type="ECO:0000256" key="14">
    <source>
        <dbReference type="ARBA" id="ARBA00022741"/>
    </source>
</evidence>
<evidence type="ECO:0000256" key="22">
    <source>
        <dbReference type="ARBA" id="ARBA00047899"/>
    </source>
</evidence>
<comment type="subcellular location">
    <subcellularLocation>
        <location evidence="1">Membrane</location>
        <topology evidence="1">Single-pass type I membrane protein</topology>
    </subcellularLocation>
    <subcellularLocation>
        <location evidence="2">Preautophagosomal structure membrane</location>
        <topology evidence="2">Peripheral membrane protein</topology>
    </subcellularLocation>
</comment>
<evidence type="ECO:0000256" key="4">
    <source>
        <dbReference type="ARBA" id="ARBA00008684"/>
    </source>
</evidence>
<feature type="compositionally biased region" description="Basic and acidic residues" evidence="25">
    <location>
        <begin position="620"/>
        <end position="630"/>
    </location>
</feature>
<evidence type="ECO:0000313" key="29">
    <source>
        <dbReference type="Proteomes" id="UP000289738"/>
    </source>
</evidence>
<evidence type="ECO:0000256" key="15">
    <source>
        <dbReference type="ARBA" id="ARBA00022777"/>
    </source>
</evidence>
<evidence type="ECO:0000256" key="23">
    <source>
        <dbReference type="ARBA" id="ARBA00048679"/>
    </source>
</evidence>
<comment type="caution">
    <text evidence="28">The sequence shown here is derived from an EMBL/GenBank/DDBJ whole genome shotgun (WGS) entry which is preliminary data.</text>
</comment>
<gene>
    <name evidence="28" type="ORF">Ahy_A01g001415</name>
</gene>
<dbReference type="GO" id="GO:0034045">
    <property type="term" value="C:phagophore assembly site membrane"/>
    <property type="evidence" value="ECO:0007669"/>
    <property type="project" value="UniProtKB-SubCell"/>
</dbReference>
<proteinExistence type="inferred from homology"/>
<dbReference type="InterPro" id="IPR001245">
    <property type="entry name" value="Ser-Thr/Tyr_kinase_cat_dom"/>
</dbReference>
<keyword evidence="15" id="KW-0418">Kinase</keyword>
<keyword evidence="13" id="KW-0677">Repeat</keyword>
<dbReference type="InterPro" id="IPR032675">
    <property type="entry name" value="LRR_dom_sf"/>
</dbReference>
<comment type="catalytic activity">
    <reaction evidence="23">
        <text>L-seryl-[protein] + ATP = O-phospho-L-seryl-[protein] + ADP + H(+)</text>
        <dbReference type="Rhea" id="RHEA:17989"/>
        <dbReference type="Rhea" id="RHEA-COMP:9863"/>
        <dbReference type="Rhea" id="RHEA-COMP:11604"/>
        <dbReference type="ChEBI" id="CHEBI:15378"/>
        <dbReference type="ChEBI" id="CHEBI:29999"/>
        <dbReference type="ChEBI" id="CHEBI:30616"/>
        <dbReference type="ChEBI" id="CHEBI:83421"/>
        <dbReference type="ChEBI" id="CHEBI:456216"/>
        <dbReference type="EC" id="2.7.11.1"/>
    </reaction>
</comment>
<dbReference type="SUPFAM" id="SSF56112">
    <property type="entry name" value="Protein kinase-like (PK-like)"/>
    <property type="match status" value="1"/>
</dbReference>
<keyword evidence="9" id="KW-0433">Leucine-rich repeat</keyword>
<dbReference type="PROSITE" id="PS00108">
    <property type="entry name" value="PROTEIN_KINASE_ST"/>
    <property type="match status" value="1"/>
</dbReference>
<dbReference type="SMART" id="SM00369">
    <property type="entry name" value="LRR_TYP"/>
    <property type="match status" value="3"/>
</dbReference>
<dbReference type="GO" id="GO:0005524">
    <property type="term" value="F:ATP binding"/>
    <property type="evidence" value="ECO:0007669"/>
    <property type="project" value="UniProtKB-UniRule"/>
</dbReference>
<evidence type="ECO:0000256" key="5">
    <source>
        <dbReference type="ARBA" id="ARBA00010322"/>
    </source>
</evidence>
<feature type="transmembrane region" description="Helical" evidence="26">
    <location>
        <begin position="244"/>
        <end position="267"/>
    </location>
</feature>
<organism evidence="28 29">
    <name type="scientific">Arachis hypogaea</name>
    <name type="common">Peanut</name>
    <dbReference type="NCBI Taxonomy" id="3818"/>
    <lineage>
        <taxon>Eukaryota</taxon>
        <taxon>Viridiplantae</taxon>
        <taxon>Streptophyta</taxon>
        <taxon>Embryophyta</taxon>
        <taxon>Tracheophyta</taxon>
        <taxon>Spermatophyta</taxon>
        <taxon>Magnoliopsida</taxon>
        <taxon>eudicotyledons</taxon>
        <taxon>Gunneridae</taxon>
        <taxon>Pentapetalae</taxon>
        <taxon>rosids</taxon>
        <taxon>fabids</taxon>
        <taxon>Fabales</taxon>
        <taxon>Fabaceae</taxon>
        <taxon>Papilionoideae</taxon>
        <taxon>50 kb inversion clade</taxon>
        <taxon>dalbergioids sensu lato</taxon>
        <taxon>Dalbergieae</taxon>
        <taxon>Pterocarpus clade</taxon>
        <taxon>Arachis</taxon>
    </lineage>
</organism>
<comment type="similarity">
    <text evidence="3">Belongs to the protein kinase superfamily. TKL Ser/Thr protein kinase family. ROCO subfamily.</text>
</comment>
<dbReference type="FunFam" id="2.130.10.10:FF:000906">
    <property type="entry name" value="Autophagy-related protein 18b isoform A"/>
    <property type="match status" value="1"/>
</dbReference>
<dbReference type="InterPro" id="IPR000719">
    <property type="entry name" value="Prot_kinase_dom"/>
</dbReference>
<dbReference type="InterPro" id="IPR001611">
    <property type="entry name" value="Leu-rich_rpt"/>
</dbReference>
<evidence type="ECO:0000256" key="24">
    <source>
        <dbReference type="PROSITE-ProRule" id="PRU10141"/>
    </source>
</evidence>
<evidence type="ECO:0000256" key="2">
    <source>
        <dbReference type="ARBA" id="ARBA00004623"/>
    </source>
</evidence>
<protein>
    <recommendedName>
        <fullName evidence="6">non-specific serine/threonine protein kinase</fullName>
        <ecNumber evidence="6">2.7.11.1</ecNumber>
    </recommendedName>
</protein>
<feature type="domain" description="Protein kinase" evidence="27">
    <location>
        <begin position="308"/>
        <end position="587"/>
    </location>
</feature>
<evidence type="ECO:0000259" key="27">
    <source>
        <dbReference type="PROSITE" id="PS50011"/>
    </source>
</evidence>
<dbReference type="Proteomes" id="UP000289738">
    <property type="component" value="Chromosome A01"/>
</dbReference>
<evidence type="ECO:0000256" key="16">
    <source>
        <dbReference type="ARBA" id="ARBA00022840"/>
    </source>
</evidence>
<dbReference type="FunFam" id="3.80.10.10:FF:000021">
    <property type="entry name" value="Putative LRR receptor-like serine/threonine-protein kinase"/>
    <property type="match status" value="1"/>
</dbReference>
<evidence type="ECO:0000256" key="19">
    <source>
        <dbReference type="ARBA" id="ARBA00023170"/>
    </source>
</evidence>
<dbReference type="EC" id="2.7.11.1" evidence="6"/>
<dbReference type="GO" id="GO:0004674">
    <property type="term" value="F:protein serine/threonine kinase activity"/>
    <property type="evidence" value="ECO:0007669"/>
    <property type="project" value="UniProtKB-KW"/>
</dbReference>
<evidence type="ECO:0000313" key="28">
    <source>
        <dbReference type="EMBL" id="RYR76902.1"/>
    </source>
</evidence>
<dbReference type="SUPFAM" id="SSF52540">
    <property type="entry name" value="P-loop containing nucleoside triphosphate hydrolases"/>
    <property type="match status" value="1"/>
</dbReference>
<accession>A0A445ENG4</accession>
<dbReference type="SUPFAM" id="SSF50978">
    <property type="entry name" value="WD40 repeat-like"/>
    <property type="match status" value="1"/>
</dbReference>
<evidence type="ECO:0000256" key="26">
    <source>
        <dbReference type="SAM" id="Phobius"/>
    </source>
</evidence>
<dbReference type="Gene3D" id="1.10.510.10">
    <property type="entry name" value="Transferase(Phosphotransferase) domain 1"/>
    <property type="match status" value="1"/>
</dbReference>
<evidence type="ECO:0000256" key="10">
    <source>
        <dbReference type="ARBA" id="ARBA00022679"/>
    </source>
</evidence>
<dbReference type="InterPro" id="IPR011009">
    <property type="entry name" value="Kinase-like_dom_sf"/>
</dbReference>
<dbReference type="InterPro" id="IPR003591">
    <property type="entry name" value="Leu-rich_rpt_typical-subtyp"/>
</dbReference>
<feature type="transmembrane region" description="Helical" evidence="26">
    <location>
        <begin position="1115"/>
        <end position="1134"/>
    </location>
</feature>
<keyword evidence="19" id="KW-0675">Receptor</keyword>
<feature type="binding site" evidence="24">
    <location>
        <position position="336"/>
    </location>
    <ligand>
        <name>ATP</name>
        <dbReference type="ChEBI" id="CHEBI:30616"/>
    </ligand>
</feature>
<dbReference type="Pfam" id="PF00560">
    <property type="entry name" value="LRR_1"/>
    <property type="match status" value="1"/>
</dbReference>
<dbReference type="InterPro" id="IPR013210">
    <property type="entry name" value="LRR_N_plant-typ"/>
</dbReference>
<dbReference type="FunFam" id="3.30.200.20:FF:000015">
    <property type="entry name" value="Somatic embryogenesis receptor kinase 1"/>
    <property type="match status" value="1"/>
</dbReference>
<keyword evidence="10" id="KW-0808">Transferase</keyword>
<dbReference type="STRING" id="3818.A0A445ENG4"/>
<comment type="similarity">
    <text evidence="5">Belongs to the AFG1 ATPase family.</text>
</comment>
<keyword evidence="8" id="KW-0853">WD repeat</keyword>
<dbReference type="PROSITE" id="PS00107">
    <property type="entry name" value="PROTEIN_KINASE_ATP"/>
    <property type="match status" value="1"/>
</dbReference>
<dbReference type="GO" id="GO:0016887">
    <property type="term" value="F:ATP hydrolysis activity"/>
    <property type="evidence" value="ECO:0007669"/>
    <property type="project" value="InterPro"/>
</dbReference>
<dbReference type="InterPro" id="IPR027417">
    <property type="entry name" value="P-loop_NTPase"/>
</dbReference>
<comment type="similarity">
    <text evidence="4">Belongs to the protein kinase superfamily. Ser/Thr protein kinase family.</text>
</comment>
<evidence type="ECO:0000256" key="12">
    <source>
        <dbReference type="ARBA" id="ARBA00022729"/>
    </source>
</evidence>
<keyword evidence="29" id="KW-1185">Reference proteome</keyword>
<dbReference type="SMART" id="SM00320">
    <property type="entry name" value="WD40"/>
    <property type="match status" value="3"/>
</dbReference>
<keyword evidence="11 26" id="KW-0812">Transmembrane</keyword>
<evidence type="ECO:0000256" key="7">
    <source>
        <dbReference type="ARBA" id="ARBA00022527"/>
    </source>
</evidence>
<dbReference type="Gene3D" id="3.40.50.300">
    <property type="entry name" value="P-loop containing nucleotide triphosphate hydrolases"/>
    <property type="match status" value="1"/>
</dbReference>
<keyword evidence="14 24" id="KW-0547">Nucleotide-binding</keyword>
<dbReference type="Pfam" id="PF03969">
    <property type="entry name" value="AFG1_ATPase"/>
    <property type="match status" value="1"/>
</dbReference>
<dbReference type="FunFam" id="3.40.50.300:FF:000856">
    <property type="entry name" value="AFG1-like ATPase isoform X1"/>
    <property type="match status" value="1"/>
</dbReference>
<evidence type="ECO:0000256" key="25">
    <source>
        <dbReference type="SAM" id="MobiDB-lite"/>
    </source>
</evidence>
<keyword evidence="12" id="KW-0732">Signal</keyword>
<dbReference type="InterPro" id="IPR001680">
    <property type="entry name" value="WD40_rpt"/>
</dbReference>
<feature type="compositionally biased region" description="Polar residues" evidence="25">
    <location>
        <begin position="600"/>
        <end position="614"/>
    </location>
</feature>
<keyword evidence="20" id="KW-0325">Glycoprotein</keyword>
<reference evidence="28 29" key="1">
    <citation type="submission" date="2019-01" db="EMBL/GenBank/DDBJ databases">
        <title>Sequencing of cultivated peanut Arachis hypogaea provides insights into genome evolution and oil improvement.</title>
        <authorList>
            <person name="Chen X."/>
        </authorList>
    </citation>
    <scope>NUCLEOTIDE SEQUENCE [LARGE SCALE GENOMIC DNA]</scope>
    <source>
        <strain evidence="29">cv. Fuhuasheng</strain>
        <tissue evidence="28">Leaves</tissue>
    </source>
</reference>
<dbReference type="PROSITE" id="PS50011">
    <property type="entry name" value="PROTEIN_KINASE_DOM"/>
    <property type="match status" value="1"/>
</dbReference>
<evidence type="ECO:0000256" key="11">
    <source>
        <dbReference type="ARBA" id="ARBA00022692"/>
    </source>
</evidence>
<dbReference type="Gene3D" id="3.80.10.10">
    <property type="entry name" value="Ribonuclease Inhibitor"/>
    <property type="match status" value="1"/>
</dbReference>
<sequence>MLVLVSYVEIRCCSIVMAVVLLLVLFLSRAALSSSAEPRNHEVEALMSIKWSLTDPHGVLSNWDEYSVDACSWAMITCSSDSLVIGLGAPSQSLSGTLSAAIGNLTNLRQVLLQNNNISGRIPPELGTLPKLQTLDLSNNRFSGVIPSSLGQLDSLQYLRLNNNSLSGPFPVSLAKIPQLAFLDLSYNNLSGPLPKFPARAFNIVGNPLICGSITTEGCSGSATLMPVSFSQTSSQGKHKSRKIAVALGVSLSCASLMVLLFGIFWYRHKRQHQAILFIGEYKEEGIVSLGNLKTFTFRELQQATDSFSSKNILGAGGFGNVYRGKLGDGSMVAVKRLKDVTGSSGESQFRTELEMISLAVHRNLLRLIGYCATPNEKLLVYPYMSNGSVASRLRGKPSLDWNTRKRIAIGAARGLLYLHEQCDPKIIHRDVKAANVLLDDYCEAVVGDFGLAKLLDHSESHVTTAVRGTVGHIAPEYLSTGQSSEKTDVFGFGILLLELITGMTALEFGKTVNQKGAMLEWVRKIQQEKKVSVLVDKELGSNYDMIEVGEMLQVALLCTQYLPAHRPKMSEVVRMLEGDGLAEKWAASHSNNHDRNVSHGMTPSNNSGHTSSRAPAPASKHDDSVHDRTSMFGTTMDDDDDERSLDSYAMELSGPRVQKIVIRIVIVIVFPIIEEGSFQIRIRMANQSSSSSCPILCASFNQDHTCFAIGTRDGFRIFDTNSGRLCYQRFVGGFVIVEMLFSSSLLAIVGAGDKPSLSPRRLCLFNTTTSAALRELNFLTSILAVRMNRQRLVVILQDKAYIYELNSLKILETIDTVPNIKGICAFSTSLDACYLALPASTTKGSALLYNVMDRHLHCEIEAHRSPLVAMILSSNGMYIATASEQGTIIRVHLVSDATKSYSFRRGSYPSTIYSLSFGPSKQLPDILAASSSSGSVHVFTLAHASQPRLKRSSSILGSIIPDAVSDVLDPAFHHVLHNVVPAGIKSYAVIRKVDNVTDSSTSELLACRAIMSVITYNGQFKEYNLSVDAHNDLTWSLGREFNLLTVTLDKAYRTIYNKEFYWSQLAKYGVSASIQSKATASVLNISVGYLTRCTLEQYKNLSSSCLDELRPGCFLLHLFPLLAGLFIFIWFLIHKMQYNIEMRLNKKKRNDKDRSLKKRGNSLLLSEGCCSQLELRVVEEDDKLGSFSSPVATGETPHQLQKTSHIHSSCHRVLNPAQTNLFKNHSFTASTRAISVHAAKLTNGAAETNRAGPLVEYERRICSGELVDGDRCQVVTLTELQRLYDELVQSADECQLDRNVEKPVRSGWLWSRLLSHPSHSPVKGLYLYGGVGTGKTMLMDLFFDQLPSNWRKKRIHFHDFMLKVHGLLQKHKGLSDPLEVVAGEISEEAILLCLDEFMVTDVADALILNRLFKHLFSKGIILVATSNRAPDNLYEGGLQRDLFLPFIATLKERCVIHEIGSSIDYRKMTSGEEGFYFIGTDSSAFLKQKFQQLVGEGTATPKEVEVVMGRKLKVPLGANGCAYFTFEELCDRPLAAADYLGLFKNFHTLALEGIPIFGLQNKSAAHRFVTLIDVTYENKARLLCTAEGSPQELFEKIVTISEAKQMAPRTASRSQKSDVSDLCVDNELGFAKDRTISRLTEINSKEYLEQHAAMLAEKKVDQGRMDQDAVEA</sequence>
<dbReference type="GO" id="GO:0048638">
    <property type="term" value="P:regulation of developmental growth"/>
    <property type="evidence" value="ECO:0007669"/>
    <property type="project" value="UniProtKB-ARBA"/>
</dbReference>
<evidence type="ECO:0000256" key="3">
    <source>
        <dbReference type="ARBA" id="ARBA00008171"/>
    </source>
</evidence>
<evidence type="ECO:0000256" key="17">
    <source>
        <dbReference type="ARBA" id="ARBA00022989"/>
    </source>
</evidence>
<dbReference type="Pfam" id="PF21032">
    <property type="entry name" value="PROPPIN"/>
    <property type="match status" value="1"/>
</dbReference>
<evidence type="ECO:0000256" key="20">
    <source>
        <dbReference type="ARBA" id="ARBA00023180"/>
    </source>
</evidence>
<dbReference type="InterPro" id="IPR008271">
    <property type="entry name" value="Ser/Thr_kinase_AS"/>
</dbReference>
<dbReference type="SMR" id="A0A445ENG4"/>
<dbReference type="SUPFAM" id="SSF52058">
    <property type="entry name" value="L domain-like"/>
    <property type="match status" value="1"/>
</dbReference>